<organism evidence="1">
    <name type="scientific">uncultured Caudovirales phage</name>
    <dbReference type="NCBI Taxonomy" id="2100421"/>
    <lineage>
        <taxon>Viruses</taxon>
        <taxon>Duplodnaviria</taxon>
        <taxon>Heunggongvirae</taxon>
        <taxon>Uroviricota</taxon>
        <taxon>Caudoviricetes</taxon>
        <taxon>Peduoviridae</taxon>
        <taxon>Maltschvirus</taxon>
        <taxon>Maltschvirus maltsch</taxon>
    </lineage>
</organism>
<protein>
    <submittedName>
        <fullName evidence="1">Uncharacterized protein</fullName>
    </submittedName>
</protein>
<evidence type="ECO:0000313" key="1">
    <source>
        <dbReference type="EMBL" id="CAB5162573.1"/>
    </source>
</evidence>
<sequence length="129" mass="14557">MSNFAVTDSNDVVVQVIVIEQDVIDTGLFGDPASFERTSYNTRGGIYYTPNTNTPDPDQSKAFRKNYAGIGYKLDRVRDAFIPPQDYPSWHLNESTCLWEAPTPLPQDGKPYRWDEPTLAWVETVAPTP</sequence>
<accession>A0A6J7W9C0</accession>
<proteinExistence type="predicted"/>
<reference evidence="1" key="1">
    <citation type="submission" date="2020-05" db="EMBL/GenBank/DDBJ databases">
        <authorList>
            <person name="Chiriac C."/>
            <person name="Salcher M."/>
            <person name="Ghai R."/>
            <person name="Kavagutti S V."/>
        </authorList>
    </citation>
    <scope>NUCLEOTIDE SEQUENCE</scope>
</reference>
<name>A0A6J7W9C0_9CAUD</name>
<dbReference type="EMBL" id="LR798201">
    <property type="protein sequence ID" value="CAB5162573.1"/>
    <property type="molecule type" value="Genomic_DNA"/>
</dbReference>
<gene>
    <name evidence="1" type="ORF">UFOVP151_38</name>
</gene>